<evidence type="ECO:0000313" key="2">
    <source>
        <dbReference type="EMBL" id="CAG6788204.1"/>
    </source>
</evidence>
<protein>
    <submittedName>
        <fullName evidence="2">Uncharacterized protein</fullName>
    </submittedName>
</protein>
<accession>A0A8D9FG17</accession>
<reference evidence="2" key="1">
    <citation type="submission" date="2021-05" db="EMBL/GenBank/DDBJ databases">
        <authorList>
            <person name="Alioto T."/>
            <person name="Alioto T."/>
            <person name="Gomez Garrido J."/>
        </authorList>
    </citation>
    <scope>NUCLEOTIDE SEQUENCE</scope>
</reference>
<proteinExistence type="predicted"/>
<feature type="region of interest" description="Disordered" evidence="1">
    <location>
        <begin position="19"/>
        <end position="72"/>
    </location>
</feature>
<organism evidence="2">
    <name type="scientific">Cacopsylla melanoneura</name>
    <dbReference type="NCBI Taxonomy" id="428564"/>
    <lineage>
        <taxon>Eukaryota</taxon>
        <taxon>Metazoa</taxon>
        <taxon>Ecdysozoa</taxon>
        <taxon>Arthropoda</taxon>
        <taxon>Hexapoda</taxon>
        <taxon>Insecta</taxon>
        <taxon>Pterygota</taxon>
        <taxon>Neoptera</taxon>
        <taxon>Paraneoptera</taxon>
        <taxon>Hemiptera</taxon>
        <taxon>Sternorrhyncha</taxon>
        <taxon>Psylloidea</taxon>
        <taxon>Psyllidae</taxon>
        <taxon>Psyllinae</taxon>
        <taxon>Cacopsylla</taxon>
    </lineage>
</organism>
<evidence type="ECO:0000256" key="1">
    <source>
        <dbReference type="SAM" id="MobiDB-lite"/>
    </source>
</evidence>
<dbReference type="EMBL" id="HBUF01658517">
    <property type="protein sequence ID" value="CAG6788204.1"/>
    <property type="molecule type" value="Transcribed_RNA"/>
</dbReference>
<name>A0A8D9FG17_9HEMI</name>
<dbReference type="AlphaFoldDB" id="A0A8D9FG17"/>
<sequence length="118" mass="13289">MSTKFRLFFYQPPAVRLGAGSDQIPRGPSRTPVGTSHKILSKSDENCKGGYKELRADRQPRNQKGSGKAATTKMFPSPKVITLLPYLKVSWKQNNNKEIKYKNQLLKLVTKTVCYVST</sequence>
<feature type="compositionally biased region" description="Basic and acidic residues" evidence="1">
    <location>
        <begin position="41"/>
        <end position="60"/>
    </location>
</feature>